<accession>A0A0H4WTV1</accession>
<proteinExistence type="predicted"/>
<gene>
    <name evidence="1" type="ORF">A176_001642</name>
</gene>
<keyword evidence="2" id="KW-1185">Reference proteome</keyword>
<sequence length="59" mass="6337">MEADFQEAMGRPGAMARLWQGPSVARFERDSARGSVTVIGYLVRPGYPMPVEGPATATP</sequence>
<dbReference type="KEGG" id="mym:A176_001642"/>
<dbReference type="PATRIC" id="fig|1297742.4.peg.1660"/>
<evidence type="ECO:0000313" key="2">
    <source>
        <dbReference type="Proteomes" id="UP000009026"/>
    </source>
</evidence>
<protein>
    <submittedName>
        <fullName evidence="1">Uncharacterized protein</fullName>
    </submittedName>
</protein>
<organism evidence="1 2">
    <name type="scientific">Pseudomyxococcus hansupus</name>
    <dbReference type="NCBI Taxonomy" id="1297742"/>
    <lineage>
        <taxon>Bacteria</taxon>
        <taxon>Pseudomonadati</taxon>
        <taxon>Myxococcota</taxon>
        <taxon>Myxococcia</taxon>
        <taxon>Myxococcales</taxon>
        <taxon>Cystobacterineae</taxon>
        <taxon>Myxococcaceae</taxon>
        <taxon>Pseudomyxococcus</taxon>
    </lineage>
</organism>
<evidence type="ECO:0000313" key="1">
    <source>
        <dbReference type="EMBL" id="AKQ64730.1"/>
    </source>
</evidence>
<dbReference type="Proteomes" id="UP000009026">
    <property type="component" value="Chromosome"/>
</dbReference>
<dbReference type="AlphaFoldDB" id="A0A0H4WTV1"/>
<name>A0A0H4WTV1_9BACT</name>
<dbReference type="EMBL" id="CP012109">
    <property type="protein sequence ID" value="AKQ64730.1"/>
    <property type="molecule type" value="Genomic_DNA"/>
</dbReference>
<reference evidence="1 2" key="1">
    <citation type="journal article" date="2016" name="PLoS ONE">
        <title>Complete Genome Sequence and Comparative Genomics of a Novel Myxobacterium Myxococcus hansupus.</title>
        <authorList>
            <person name="Sharma G."/>
            <person name="Narwani T."/>
            <person name="Subramanian S."/>
        </authorList>
    </citation>
    <scope>NUCLEOTIDE SEQUENCE [LARGE SCALE GENOMIC DNA]</scope>
    <source>
        <strain evidence="2">mixupus</strain>
    </source>
</reference>